<gene>
    <name evidence="2" type="ORF">Pla175_19470</name>
</gene>
<dbReference type="SUPFAM" id="SSF52266">
    <property type="entry name" value="SGNH hydrolase"/>
    <property type="match status" value="1"/>
</dbReference>
<dbReference type="KEGG" id="pnd:Pla175_19470"/>
<name>A0A518DAQ9_9BACT</name>
<sequence precursor="true">MHIKKGCSHALASALLLSGLCIGSPSRAQAEVAVAPRRILFAGSSSTYFNDMPLQVAELLSAHAGMPAKAILAGRSGSGIHVYLRDGYDDYEYGVPRGSTFLDVVRDGDFDYVVLMAVAQFITGEDGEEHGAAIDTYCRAARDAGSEPVIYEMGWRRSDREELGRKKILEAAVRNGVRVYVPCSSAWARVYRERPDLLLQDPPDTAHPGALGCYLNLCCFVRAFSGKSAEGLPATVRDWAPMDDAAKQRVGEERKRNPPSDPYVKALPGWMQTRSMGSESIAIDPEVAAYLQQVADQACDDAEAALKTKAKQQAEQ</sequence>
<dbReference type="AlphaFoldDB" id="A0A518DAQ9"/>
<reference evidence="2 3" key="1">
    <citation type="submission" date="2019-02" db="EMBL/GenBank/DDBJ databases">
        <title>Deep-cultivation of Planctomycetes and their phenomic and genomic characterization uncovers novel biology.</title>
        <authorList>
            <person name="Wiegand S."/>
            <person name="Jogler M."/>
            <person name="Boedeker C."/>
            <person name="Pinto D."/>
            <person name="Vollmers J."/>
            <person name="Rivas-Marin E."/>
            <person name="Kohn T."/>
            <person name="Peeters S.H."/>
            <person name="Heuer A."/>
            <person name="Rast P."/>
            <person name="Oberbeckmann S."/>
            <person name="Bunk B."/>
            <person name="Jeske O."/>
            <person name="Meyerdierks A."/>
            <person name="Storesund J.E."/>
            <person name="Kallscheuer N."/>
            <person name="Luecker S."/>
            <person name="Lage O.M."/>
            <person name="Pohl T."/>
            <person name="Merkel B.J."/>
            <person name="Hornburger P."/>
            <person name="Mueller R.-W."/>
            <person name="Bruemmer F."/>
            <person name="Labrenz M."/>
            <person name="Spormann A.M."/>
            <person name="Op den Camp H."/>
            <person name="Overmann J."/>
            <person name="Amann R."/>
            <person name="Jetten M.S.M."/>
            <person name="Mascher T."/>
            <person name="Medema M.H."/>
            <person name="Devos D.P."/>
            <person name="Kaster A.-K."/>
            <person name="Ovreas L."/>
            <person name="Rohde M."/>
            <person name="Galperin M.Y."/>
            <person name="Jogler C."/>
        </authorList>
    </citation>
    <scope>NUCLEOTIDE SEQUENCE [LARGE SCALE GENOMIC DNA]</scope>
    <source>
        <strain evidence="2 3">Pla175</strain>
    </source>
</reference>
<dbReference type="Proteomes" id="UP000317429">
    <property type="component" value="Chromosome"/>
</dbReference>
<feature type="signal peptide" evidence="1">
    <location>
        <begin position="1"/>
        <end position="30"/>
    </location>
</feature>
<keyword evidence="3" id="KW-1185">Reference proteome</keyword>
<keyword evidence="1" id="KW-0732">Signal</keyword>
<dbReference type="Gene3D" id="3.40.50.1110">
    <property type="entry name" value="SGNH hydrolase"/>
    <property type="match status" value="1"/>
</dbReference>
<organism evidence="2 3">
    <name type="scientific">Pirellulimonas nuda</name>
    <dbReference type="NCBI Taxonomy" id="2528009"/>
    <lineage>
        <taxon>Bacteria</taxon>
        <taxon>Pseudomonadati</taxon>
        <taxon>Planctomycetota</taxon>
        <taxon>Planctomycetia</taxon>
        <taxon>Pirellulales</taxon>
        <taxon>Lacipirellulaceae</taxon>
        <taxon>Pirellulimonas</taxon>
    </lineage>
</organism>
<dbReference type="EMBL" id="CP036291">
    <property type="protein sequence ID" value="QDU88569.1"/>
    <property type="molecule type" value="Genomic_DNA"/>
</dbReference>
<proteinExistence type="predicted"/>
<accession>A0A518DAQ9</accession>
<evidence type="ECO:0000313" key="3">
    <source>
        <dbReference type="Proteomes" id="UP000317429"/>
    </source>
</evidence>
<evidence type="ECO:0000313" key="2">
    <source>
        <dbReference type="EMBL" id="QDU88569.1"/>
    </source>
</evidence>
<dbReference type="GO" id="GO:0016788">
    <property type="term" value="F:hydrolase activity, acting on ester bonds"/>
    <property type="evidence" value="ECO:0007669"/>
    <property type="project" value="UniProtKB-ARBA"/>
</dbReference>
<evidence type="ECO:0000256" key="1">
    <source>
        <dbReference type="SAM" id="SignalP"/>
    </source>
</evidence>
<evidence type="ECO:0008006" key="4">
    <source>
        <dbReference type="Google" id="ProtNLM"/>
    </source>
</evidence>
<protein>
    <recommendedName>
        <fullName evidence="4">SGNH hydrolase-type esterase domain-containing protein</fullName>
    </recommendedName>
</protein>
<dbReference type="InterPro" id="IPR036514">
    <property type="entry name" value="SGNH_hydro_sf"/>
</dbReference>
<feature type="chain" id="PRO_5021929479" description="SGNH hydrolase-type esterase domain-containing protein" evidence="1">
    <location>
        <begin position="31"/>
        <end position="316"/>
    </location>
</feature>